<dbReference type="AlphaFoldDB" id="A0A9N9GNK5"/>
<dbReference type="EMBL" id="CAJVQA010005570">
    <property type="protein sequence ID" value="CAG8623452.1"/>
    <property type="molecule type" value="Genomic_DNA"/>
</dbReference>
<reference evidence="1" key="1">
    <citation type="submission" date="2021-06" db="EMBL/GenBank/DDBJ databases">
        <authorList>
            <person name="Kallberg Y."/>
            <person name="Tangrot J."/>
            <person name="Rosling A."/>
        </authorList>
    </citation>
    <scope>NUCLEOTIDE SEQUENCE</scope>
    <source>
        <strain evidence="1">FL966</strain>
    </source>
</reference>
<dbReference type="OrthoDB" id="2440404at2759"/>
<organism evidence="1 2">
    <name type="scientific">Cetraspora pellucida</name>
    <dbReference type="NCBI Taxonomy" id="1433469"/>
    <lineage>
        <taxon>Eukaryota</taxon>
        <taxon>Fungi</taxon>
        <taxon>Fungi incertae sedis</taxon>
        <taxon>Mucoromycota</taxon>
        <taxon>Glomeromycotina</taxon>
        <taxon>Glomeromycetes</taxon>
        <taxon>Diversisporales</taxon>
        <taxon>Gigasporaceae</taxon>
        <taxon>Cetraspora</taxon>
    </lineage>
</organism>
<comment type="caution">
    <text evidence="1">The sequence shown here is derived from an EMBL/GenBank/DDBJ whole genome shotgun (WGS) entry which is preliminary data.</text>
</comment>
<gene>
    <name evidence="1" type="ORF">CPELLU_LOCUS8039</name>
</gene>
<name>A0A9N9GNK5_9GLOM</name>
<keyword evidence="2" id="KW-1185">Reference proteome</keyword>
<accession>A0A9N9GNK5</accession>
<proteinExistence type="predicted"/>
<evidence type="ECO:0000313" key="1">
    <source>
        <dbReference type="EMBL" id="CAG8623452.1"/>
    </source>
</evidence>
<sequence length="186" mass="21180">MPPKTRKRKQNEVTSELDALRSKNIRNTDVNDINNNTLYNEITESPSRSPLNESFTNILENLSIDPKDTSGEESKTIDLILETTKQILTQSISIIERQDALETIITLLANGVKNLQSSYKYFKSNMKDHDHKCQLANEKLESVAKKVFSQQPTKNQYAVTQAILHNLFNPEIVKIKFDKSTTLALN</sequence>
<evidence type="ECO:0000313" key="2">
    <source>
        <dbReference type="Proteomes" id="UP000789759"/>
    </source>
</evidence>
<dbReference type="Proteomes" id="UP000789759">
    <property type="component" value="Unassembled WGS sequence"/>
</dbReference>
<protein>
    <submittedName>
        <fullName evidence="1">4425_t:CDS:1</fullName>
    </submittedName>
</protein>